<organism evidence="1 2">
    <name type="scientific">Dendrobium catenatum</name>
    <dbReference type="NCBI Taxonomy" id="906689"/>
    <lineage>
        <taxon>Eukaryota</taxon>
        <taxon>Viridiplantae</taxon>
        <taxon>Streptophyta</taxon>
        <taxon>Embryophyta</taxon>
        <taxon>Tracheophyta</taxon>
        <taxon>Spermatophyta</taxon>
        <taxon>Magnoliopsida</taxon>
        <taxon>Liliopsida</taxon>
        <taxon>Asparagales</taxon>
        <taxon>Orchidaceae</taxon>
        <taxon>Epidendroideae</taxon>
        <taxon>Malaxideae</taxon>
        <taxon>Dendrobiinae</taxon>
        <taxon>Dendrobium</taxon>
    </lineage>
</organism>
<reference evidence="1 2" key="2">
    <citation type="journal article" date="2017" name="Nature">
        <title>The Apostasia genome and the evolution of orchids.</title>
        <authorList>
            <person name="Zhang G.Q."/>
            <person name="Liu K.W."/>
            <person name="Li Z."/>
            <person name="Lohaus R."/>
            <person name="Hsiao Y.Y."/>
            <person name="Niu S.C."/>
            <person name="Wang J.Y."/>
            <person name="Lin Y.C."/>
            <person name="Xu Q."/>
            <person name="Chen L.J."/>
            <person name="Yoshida K."/>
            <person name="Fujiwara S."/>
            <person name="Wang Z.W."/>
            <person name="Zhang Y.Q."/>
            <person name="Mitsuda N."/>
            <person name="Wang M."/>
            <person name="Liu G.H."/>
            <person name="Pecoraro L."/>
            <person name="Huang H.X."/>
            <person name="Xiao X.J."/>
            <person name="Lin M."/>
            <person name="Wu X.Y."/>
            <person name="Wu W.L."/>
            <person name="Chen Y.Y."/>
            <person name="Chang S.B."/>
            <person name="Sakamoto S."/>
            <person name="Ohme-Takagi M."/>
            <person name="Yagi M."/>
            <person name="Zeng S.J."/>
            <person name="Shen C.Y."/>
            <person name="Yeh C.M."/>
            <person name="Luo Y.B."/>
            <person name="Tsai W.C."/>
            <person name="Van de Peer Y."/>
            <person name="Liu Z.J."/>
        </authorList>
    </citation>
    <scope>NUCLEOTIDE SEQUENCE [LARGE SCALE GENOMIC DNA]</scope>
    <source>
        <tissue evidence="1">The whole plant</tissue>
    </source>
</reference>
<protein>
    <submittedName>
        <fullName evidence="1">Uncharacterized protein</fullName>
    </submittedName>
</protein>
<dbReference type="Proteomes" id="UP000233837">
    <property type="component" value="Unassembled WGS sequence"/>
</dbReference>
<dbReference type="EMBL" id="KZ501939">
    <property type="protein sequence ID" value="PKU86569.1"/>
    <property type="molecule type" value="Genomic_DNA"/>
</dbReference>
<gene>
    <name evidence="1" type="ORF">MA16_Dca018440</name>
</gene>
<reference evidence="1 2" key="1">
    <citation type="journal article" date="2016" name="Sci. Rep.">
        <title>The Dendrobium catenatum Lindl. genome sequence provides insights into polysaccharide synthase, floral development and adaptive evolution.</title>
        <authorList>
            <person name="Zhang G.Q."/>
            <person name="Xu Q."/>
            <person name="Bian C."/>
            <person name="Tsai W.C."/>
            <person name="Yeh C.M."/>
            <person name="Liu K.W."/>
            <person name="Yoshida K."/>
            <person name="Zhang L.S."/>
            <person name="Chang S.B."/>
            <person name="Chen F."/>
            <person name="Shi Y."/>
            <person name="Su Y.Y."/>
            <person name="Zhang Y.Q."/>
            <person name="Chen L.J."/>
            <person name="Yin Y."/>
            <person name="Lin M."/>
            <person name="Huang H."/>
            <person name="Deng H."/>
            <person name="Wang Z.W."/>
            <person name="Zhu S.L."/>
            <person name="Zhao X."/>
            <person name="Deng C."/>
            <person name="Niu S.C."/>
            <person name="Huang J."/>
            <person name="Wang M."/>
            <person name="Liu G.H."/>
            <person name="Yang H.J."/>
            <person name="Xiao X.J."/>
            <person name="Hsiao Y.Y."/>
            <person name="Wu W.L."/>
            <person name="Chen Y.Y."/>
            <person name="Mitsuda N."/>
            <person name="Ohme-Takagi M."/>
            <person name="Luo Y.B."/>
            <person name="Van de Peer Y."/>
            <person name="Liu Z.J."/>
        </authorList>
    </citation>
    <scope>NUCLEOTIDE SEQUENCE [LARGE SCALE GENOMIC DNA]</scope>
    <source>
        <tissue evidence="1">The whole plant</tissue>
    </source>
</reference>
<accession>A0A2I0XF99</accession>
<proteinExistence type="predicted"/>
<evidence type="ECO:0000313" key="1">
    <source>
        <dbReference type="EMBL" id="PKU86569.1"/>
    </source>
</evidence>
<evidence type="ECO:0000313" key="2">
    <source>
        <dbReference type="Proteomes" id="UP000233837"/>
    </source>
</evidence>
<dbReference type="AlphaFoldDB" id="A0A2I0XF99"/>
<name>A0A2I0XF99_9ASPA</name>
<sequence>MRHDSRQGCAGDAVVCTEASRVRTQRKLTIANALRSADRRLGVTVRGLGKSIGLVKKILEEDLVLYRHLEGVNSRGFSAHT</sequence>
<keyword evidence="2" id="KW-1185">Reference proteome</keyword>